<reference evidence="1" key="1">
    <citation type="submission" date="2020-08" db="EMBL/GenBank/DDBJ databases">
        <title>Multicomponent nature underlies the extraordinary mechanical properties of spider dragline silk.</title>
        <authorList>
            <person name="Kono N."/>
            <person name="Nakamura H."/>
            <person name="Mori M."/>
            <person name="Yoshida Y."/>
            <person name="Ohtoshi R."/>
            <person name="Malay A.D."/>
            <person name="Moran D.A.P."/>
            <person name="Tomita M."/>
            <person name="Numata K."/>
            <person name="Arakawa K."/>
        </authorList>
    </citation>
    <scope>NUCLEOTIDE SEQUENCE</scope>
</reference>
<evidence type="ECO:0000313" key="1">
    <source>
        <dbReference type="EMBL" id="GFY10925.1"/>
    </source>
</evidence>
<evidence type="ECO:0000313" key="2">
    <source>
        <dbReference type="Proteomes" id="UP000887159"/>
    </source>
</evidence>
<dbReference type="GO" id="GO:0003676">
    <property type="term" value="F:nucleic acid binding"/>
    <property type="evidence" value="ECO:0007669"/>
    <property type="project" value="InterPro"/>
</dbReference>
<comment type="caution">
    <text evidence="1">The sequence shown here is derived from an EMBL/GenBank/DDBJ whole genome shotgun (WGS) entry which is preliminary data.</text>
</comment>
<sequence length="133" mass="15516">MDDNVRAPRFALVGDYLEDHGLKQIEWLVSIFRLEFDRAYMFEATLLVWKGGLDSRIDLHAQIGTMADQIYRDVILEQHVCLFWGTMSTEFVFTYGNTRPHRASNVNGYLQSEDISRMDWLAFSLDLNPIEHV</sequence>
<dbReference type="AlphaFoldDB" id="A0A8X6VLP6"/>
<gene>
    <name evidence="1" type="primary">X975_06801</name>
    <name evidence="1" type="ORF">TNCV_1124471</name>
</gene>
<keyword evidence="2" id="KW-1185">Reference proteome</keyword>
<accession>A0A8X6VLP6</accession>
<dbReference type="Proteomes" id="UP000887159">
    <property type="component" value="Unassembled WGS sequence"/>
</dbReference>
<organism evidence="1 2">
    <name type="scientific">Trichonephila clavipes</name>
    <name type="common">Golden silk orbweaver</name>
    <name type="synonym">Nephila clavipes</name>
    <dbReference type="NCBI Taxonomy" id="2585209"/>
    <lineage>
        <taxon>Eukaryota</taxon>
        <taxon>Metazoa</taxon>
        <taxon>Ecdysozoa</taxon>
        <taxon>Arthropoda</taxon>
        <taxon>Chelicerata</taxon>
        <taxon>Arachnida</taxon>
        <taxon>Araneae</taxon>
        <taxon>Araneomorphae</taxon>
        <taxon>Entelegynae</taxon>
        <taxon>Araneoidea</taxon>
        <taxon>Nephilidae</taxon>
        <taxon>Trichonephila</taxon>
    </lineage>
</organism>
<dbReference type="InterPro" id="IPR036397">
    <property type="entry name" value="RNaseH_sf"/>
</dbReference>
<dbReference type="Gene3D" id="3.30.420.10">
    <property type="entry name" value="Ribonuclease H-like superfamily/Ribonuclease H"/>
    <property type="match status" value="1"/>
</dbReference>
<protein>
    <submittedName>
        <fullName evidence="1">Transposable element Tcb1 transposase</fullName>
    </submittedName>
</protein>
<proteinExistence type="predicted"/>
<name>A0A8X6VLP6_TRICX</name>
<dbReference type="EMBL" id="BMAU01021301">
    <property type="protein sequence ID" value="GFY10925.1"/>
    <property type="molecule type" value="Genomic_DNA"/>
</dbReference>